<dbReference type="RefSeq" id="WP_139998442.1">
    <property type="nucleotide sequence ID" value="NZ_VFJE01000049.1"/>
</dbReference>
<name>A0A501QJE5_9FLAO</name>
<dbReference type="InterPro" id="IPR011044">
    <property type="entry name" value="Quino_amine_DH_bsu"/>
</dbReference>
<evidence type="ECO:0000313" key="5">
    <source>
        <dbReference type="Proteomes" id="UP000319175"/>
    </source>
</evidence>
<sequence>MKKILILLFLLPSFLYSQDGTIDLGFNNPVHLNNPIYNGFSSLGSSGGAEIYTTKILRNGKIAVYGDFNVYQGIPTNKLAILNPDGSLDTSFNVGLGPDYVDQYYGSSSMICEQPDGKLIVVGSFTTFNGVSKKNIVRLNLDGTIDTSFNVGTSSNGYITCVKIQSDGKILCGGEFTQFNGQPYASMVRLNTNGTIDNSFNIGLGFKNIINSFTENGIIKTIDIQNDNKIIVGGKFLKFNNFIKINLVRLNSNGTIDNSFNIGIGGGNNTTNGTNNGQIYRVIYDNSLNKIYITGIINNFNGNPSYNLLRLNIDGTIDTTFNFTSVIGYNGLNSNGYIYDMNLQSNGKILLGGEGINLNNCTGSYCSRIVQVNQDGTIDTTFDCKLVGTYTRVYSIDSINDSIIVSGQFTSVNFEPIYKGSIVKVLQNGLTDLSFNPNLGTDPYTPSFASSISLNDGNIIANPTYSINYVYPNGDTNGIYNERITAGLIKINSDGSIHQNDYANFLTSNLYSYYLTKDNASNLISSNPFTKKIGENGLINNSFASTASIIAPYNVNIFVCDHALQNDGKIIIGGNFRYSSPGNGSYRQRLMRVNSNGTLDTSFNIGKGINGISVAGTEGYSVNTIALVPNNKIVLGGVFTDYNDNIISNIVRLDSNGTFDPTFNSGTAFNSDVYKIIYQQDIEKLIVIGKFTSYNSSNSNYIIRLNNDGTIDPTFTSPFAIGSTNSRVVNMVIQPDNKYIISGKIDGVEFLKRLNSNGTIDTSFANSTYTAVQNSFGDYDLVRNISLLPNNKILISGNFNHINSTRRDGIAVLNNSPFLSTDTFNKNSLHNIYIYPNPVTNEFEFNSLIEEVSIYSLEGRFIKKFKDYETKFNINELKEGVYILKIKNQKSFTHLKLIKN</sequence>
<evidence type="ECO:0000313" key="4">
    <source>
        <dbReference type="EMBL" id="TPD72221.1"/>
    </source>
</evidence>
<dbReference type="Proteomes" id="UP000319175">
    <property type="component" value="Unassembled WGS sequence"/>
</dbReference>
<dbReference type="SUPFAM" id="SSF50969">
    <property type="entry name" value="YVTN repeat-like/Quinoprotein amine dehydrogenase"/>
    <property type="match status" value="1"/>
</dbReference>
<dbReference type="InterPro" id="IPR013431">
    <property type="entry name" value="Delta_60_rpt"/>
</dbReference>
<keyword evidence="1 2" id="KW-0732">Signal</keyword>
<protein>
    <submittedName>
        <fullName evidence="4">T9SS type A sorting domain-containing protein</fullName>
    </submittedName>
</protein>
<dbReference type="Gene3D" id="2.80.10.50">
    <property type="match status" value="5"/>
</dbReference>
<feature type="chain" id="PRO_5021383360" evidence="2">
    <location>
        <begin position="18"/>
        <end position="900"/>
    </location>
</feature>
<dbReference type="AlphaFoldDB" id="A0A501QJE5"/>
<feature type="domain" description="Secretion system C-terminal sorting" evidence="3">
    <location>
        <begin position="834"/>
        <end position="898"/>
    </location>
</feature>
<accession>A0A501QJE5</accession>
<evidence type="ECO:0000256" key="2">
    <source>
        <dbReference type="SAM" id="SignalP"/>
    </source>
</evidence>
<reference evidence="4 5" key="2">
    <citation type="submission" date="2019-06" db="EMBL/GenBank/DDBJ databases">
        <authorList>
            <person name="Seo Y."/>
        </authorList>
    </citation>
    <scope>NUCLEOTIDE SEQUENCE [LARGE SCALE GENOMIC DNA]</scope>
    <source>
        <strain evidence="4 5">MaA-Y11</strain>
    </source>
</reference>
<reference evidence="4 5" key="1">
    <citation type="submission" date="2019-06" db="EMBL/GenBank/DDBJ databases">
        <title>Flavobacterium sp. MaA-Y11 from geoumgang.</title>
        <authorList>
            <person name="Jeong S."/>
        </authorList>
    </citation>
    <scope>NUCLEOTIDE SEQUENCE [LARGE SCALE GENOMIC DNA]</scope>
    <source>
        <strain evidence="4 5">MaA-Y11</strain>
    </source>
</reference>
<dbReference type="InterPro" id="IPR026444">
    <property type="entry name" value="Secre_tail"/>
</dbReference>
<dbReference type="NCBIfam" id="TIGR04183">
    <property type="entry name" value="Por_Secre_tail"/>
    <property type="match status" value="1"/>
</dbReference>
<feature type="signal peptide" evidence="2">
    <location>
        <begin position="1"/>
        <end position="17"/>
    </location>
</feature>
<comment type="caution">
    <text evidence="4">The sequence shown here is derived from an EMBL/GenBank/DDBJ whole genome shotgun (WGS) entry which is preliminary data.</text>
</comment>
<proteinExistence type="predicted"/>
<evidence type="ECO:0000259" key="3">
    <source>
        <dbReference type="Pfam" id="PF18962"/>
    </source>
</evidence>
<dbReference type="OrthoDB" id="9805017at2"/>
<dbReference type="SUPFAM" id="SSF63829">
    <property type="entry name" value="Calcium-dependent phosphotriesterase"/>
    <property type="match status" value="1"/>
</dbReference>
<dbReference type="EMBL" id="VFJE01000049">
    <property type="protein sequence ID" value="TPD72221.1"/>
    <property type="molecule type" value="Genomic_DNA"/>
</dbReference>
<dbReference type="Pfam" id="PF17164">
    <property type="entry name" value="DUF5122"/>
    <property type="match status" value="10"/>
</dbReference>
<dbReference type="Pfam" id="PF18962">
    <property type="entry name" value="Por_Secre_tail"/>
    <property type="match status" value="1"/>
</dbReference>
<keyword evidence="5" id="KW-1185">Reference proteome</keyword>
<dbReference type="NCBIfam" id="TIGR02608">
    <property type="entry name" value="delta_60_rpt"/>
    <property type="match status" value="10"/>
</dbReference>
<evidence type="ECO:0000256" key="1">
    <source>
        <dbReference type="ARBA" id="ARBA00022729"/>
    </source>
</evidence>
<gene>
    <name evidence="4" type="ORF">FJA49_02350</name>
</gene>
<organism evidence="4 5">
    <name type="scientific">Flavobacterium microcysteis</name>
    <dbReference type="NCBI Taxonomy" id="2596891"/>
    <lineage>
        <taxon>Bacteria</taxon>
        <taxon>Pseudomonadati</taxon>
        <taxon>Bacteroidota</taxon>
        <taxon>Flavobacteriia</taxon>
        <taxon>Flavobacteriales</taxon>
        <taxon>Flavobacteriaceae</taxon>
        <taxon>Flavobacterium</taxon>
    </lineage>
</organism>